<feature type="binding site" evidence="14">
    <location>
        <position position="173"/>
    </location>
    <ligand>
        <name>NAD(+)</name>
        <dbReference type="ChEBI" id="CHEBI:57540"/>
    </ligand>
</feature>
<dbReference type="CDD" id="cd00114">
    <property type="entry name" value="LIGANc"/>
    <property type="match status" value="1"/>
</dbReference>
<dbReference type="NCBIfam" id="NF005932">
    <property type="entry name" value="PRK07956.1"/>
    <property type="match status" value="1"/>
</dbReference>
<dbReference type="Gene3D" id="3.30.470.30">
    <property type="entry name" value="DNA ligase/mRNA capping enzyme"/>
    <property type="match status" value="1"/>
</dbReference>
<dbReference type="SUPFAM" id="SSF52113">
    <property type="entry name" value="BRCT domain"/>
    <property type="match status" value="1"/>
</dbReference>
<evidence type="ECO:0000256" key="6">
    <source>
        <dbReference type="ARBA" id="ARBA00022723"/>
    </source>
</evidence>
<dbReference type="InterPro" id="IPR012340">
    <property type="entry name" value="NA-bd_OB-fold"/>
</dbReference>
<dbReference type="GO" id="GO:0005829">
    <property type="term" value="C:cytosol"/>
    <property type="evidence" value="ECO:0007669"/>
    <property type="project" value="TreeGrafter"/>
</dbReference>
<feature type="binding site" evidence="14">
    <location>
        <position position="317"/>
    </location>
    <ligand>
        <name>NAD(+)</name>
        <dbReference type="ChEBI" id="CHEBI:57540"/>
    </ligand>
</feature>
<protein>
    <recommendedName>
        <fullName evidence="3 14">DNA ligase</fullName>
        <ecNumber evidence="2 14">6.5.1.2</ecNumber>
    </recommendedName>
    <alternativeName>
        <fullName evidence="14">Polydeoxyribonucleotide synthase [NAD(+)]</fullName>
    </alternativeName>
</protein>
<sequence>MKTIKNKIEHLRKDLLKYQYYYHTLNESIISDAEYDYLLNQLYILERKNKNFITDDSPTQKIGSNLTDKFKKILHFFPMLSLENTFDFNGYLEFEKRIKKNIDTKKKINFCCELKIDGIAISLIYEKGIFIRAATRGDGYKGENITSNAKMIKSIPLKLKGSNIPERLEVRGEVFMLKSDFLRLNEKSRINKIKMFSNPRNAAAGSLRHLDSNITDKRKLIFSCYGCYFFKDFKTIKNISTHYKRLMQCLKWGFPINQEIIRCSNHQEVFNFYNKFKKKRNLLDFDIDGIVVKVDSIDLQKKLGCNSKFPKWAIALKFFSSQQTTKLQDVKFQVGRTGVITPVAYFNPVYISGVKIKKASLYNKNEIEKLNLHIGDSIVICRSGDVIPKILNVVNSTRFNNSKKVVFPVLCPFCDTKLLENKEEKIIRCHAGLTCDAQKKRSFYHFFSKKSFNVIGLGPNIINELIEKRLVQNPVDFFSLTDLDLITLKNVGRKKSVNIINSLKRCRTITFKRFIYALGIPNVGEVFAEKIANHFINLNKLVCASITELNNISGIGKVIANNIFNYFSVSVNYDMVYKLENKIKIIWNDPNTVIKNQKKTYFFNKKIVLTGVFDSFSRHQLKIILSNLGAKILNSVSKNTDILIYGKNFGSKFFKAKNLNIEMINEKQLNLLI</sequence>
<keyword evidence="10 14" id="KW-0520">NAD</keyword>
<dbReference type="GO" id="GO:0046872">
    <property type="term" value="F:metal ion binding"/>
    <property type="evidence" value="ECO:0007669"/>
    <property type="project" value="UniProtKB-KW"/>
</dbReference>
<dbReference type="GO" id="GO:0003911">
    <property type="term" value="F:DNA ligase (NAD+) activity"/>
    <property type="evidence" value="ECO:0007669"/>
    <property type="project" value="UniProtKB-UniRule"/>
</dbReference>
<dbReference type="Pfam" id="PF01653">
    <property type="entry name" value="DNA_ligase_aden"/>
    <property type="match status" value="1"/>
</dbReference>
<dbReference type="Gene3D" id="2.40.50.140">
    <property type="entry name" value="Nucleic acid-binding proteins"/>
    <property type="match status" value="1"/>
</dbReference>
<name>A0A1B2H7Y3_BUCDN</name>
<dbReference type="OrthoDB" id="9759736at2"/>
<evidence type="ECO:0000256" key="13">
    <source>
        <dbReference type="ARBA" id="ARBA00060881"/>
    </source>
</evidence>
<dbReference type="Pfam" id="PF12826">
    <property type="entry name" value="HHH_2"/>
    <property type="match status" value="1"/>
</dbReference>
<dbReference type="InterPro" id="IPR033136">
    <property type="entry name" value="DNA_ligase_CS"/>
</dbReference>
<accession>A0A1B2H7Y3</accession>
<evidence type="ECO:0000256" key="3">
    <source>
        <dbReference type="ARBA" id="ARBA00013308"/>
    </source>
</evidence>
<dbReference type="Pfam" id="PF00533">
    <property type="entry name" value="BRCT"/>
    <property type="match status" value="1"/>
</dbReference>
<dbReference type="GO" id="GO:0006260">
    <property type="term" value="P:DNA replication"/>
    <property type="evidence" value="ECO:0007669"/>
    <property type="project" value="UniProtKB-KW"/>
</dbReference>
<dbReference type="InterPro" id="IPR036420">
    <property type="entry name" value="BRCT_dom_sf"/>
</dbReference>
<feature type="binding site" evidence="14">
    <location>
        <position position="411"/>
    </location>
    <ligand>
        <name>Zn(2+)</name>
        <dbReference type="ChEBI" id="CHEBI:29105"/>
    </ligand>
</feature>
<keyword evidence="14" id="KW-0464">Manganese</keyword>
<evidence type="ECO:0000256" key="10">
    <source>
        <dbReference type="ARBA" id="ARBA00023027"/>
    </source>
</evidence>
<feature type="binding site" evidence="14">
    <location>
        <position position="435"/>
    </location>
    <ligand>
        <name>Zn(2+)</name>
        <dbReference type="ChEBI" id="CHEBI:29105"/>
    </ligand>
</feature>
<dbReference type="InterPro" id="IPR041663">
    <property type="entry name" value="DisA/LigA_HHH"/>
</dbReference>
<keyword evidence="11 14" id="KW-0234">DNA repair</keyword>
<feature type="active site" description="N6-AMP-lysine intermediate" evidence="14">
    <location>
        <position position="115"/>
    </location>
</feature>
<reference evidence="17 18" key="1">
    <citation type="submission" date="2015-11" db="EMBL/GenBank/DDBJ databases">
        <title>The complete genome of Buchnera aphidicola from Diuraphis noxia biotype SAM.</title>
        <authorList>
            <person name="Burger N.F.V."/>
            <person name="Oberholster A.-M."/>
        </authorList>
    </citation>
    <scope>NUCLEOTIDE SEQUENCE [LARGE SCALE GENOMIC DNA]</scope>
    <source>
        <strain evidence="17">SAM</strain>
    </source>
</reference>
<dbReference type="PROSITE" id="PS01055">
    <property type="entry name" value="DNA_LIGASE_N1"/>
    <property type="match status" value="1"/>
</dbReference>
<dbReference type="RefSeq" id="WP_075433135.1">
    <property type="nucleotide sequence ID" value="NZ_CP013259.1"/>
</dbReference>
<evidence type="ECO:0000256" key="1">
    <source>
        <dbReference type="ARBA" id="ARBA00004067"/>
    </source>
</evidence>
<dbReference type="EMBL" id="CP013259">
    <property type="protein sequence ID" value="ANZ22315.1"/>
    <property type="molecule type" value="Genomic_DNA"/>
</dbReference>
<dbReference type="InterPro" id="IPR013839">
    <property type="entry name" value="DNAligase_adenylation"/>
</dbReference>
<evidence type="ECO:0000256" key="2">
    <source>
        <dbReference type="ARBA" id="ARBA00012722"/>
    </source>
</evidence>
<dbReference type="Gene3D" id="1.10.287.610">
    <property type="entry name" value="Helix hairpin bin"/>
    <property type="match status" value="1"/>
</dbReference>
<evidence type="ECO:0000256" key="14">
    <source>
        <dbReference type="HAMAP-Rule" id="MF_01588"/>
    </source>
</evidence>
<feature type="binding site" evidence="14">
    <location>
        <begin position="32"/>
        <end position="36"/>
    </location>
    <ligand>
        <name>NAD(+)</name>
        <dbReference type="ChEBI" id="CHEBI:57540"/>
    </ligand>
</feature>
<keyword evidence="9 14" id="KW-0460">Magnesium</keyword>
<comment type="similarity">
    <text evidence="13 14">Belongs to the NAD-dependent DNA ligase family. LigA subfamily.</text>
</comment>
<proteinExistence type="inferred from homology"/>
<keyword evidence="8 14" id="KW-0862">Zinc</keyword>
<dbReference type="Gene3D" id="3.40.50.10190">
    <property type="entry name" value="BRCT domain"/>
    <property type="match status" value="1"/>
</dbReference>
<comment type="function">
    <text evidence="1 14">DNA ligase that catalyzes the formation of phosphodiester linkages between 5'-phosphoryl and 3'-hydroxyl groups in double-stranded DNA using NAD as a coenzyme and as the energy source for the reaction. It is essential for DNA replication and repair of damaged DNA.</text>
</comment>
<feature type="binding site" evidence="14">
    <location>
        <position position="293"/>
    </location>
    <ligand>
        <name>NAD(+)</name>
        <dbReference type="ChEBI" id="CHEBI:57540"/>
    </ligand>
</feature>
<evidence type="ECO:0000256" key="15">
    <source>
        <dbReference type="RuleBase" id="RU000618"/>
    </source>
</evidence>
<feature type="binding site" evidence="14">
    <location>
        <begin position="81"/>
        <end position="82"/>
    </location>
    <ligand>
        <name>NAD(+)</name>
        <dbReference type="ChEBI" id="CHEBI:57540"/>
    </ligand>
</feature>
<dbReference type="InterPro" id="IPR018239">
    <property type="entry name" value="DNA_ligase_AS"/>
</dbReference>
<dbReference type="CDD" id="cd17748">
    <property type="entry name" value="BRCT_DNA_ligase_like"/>
    <property type="match status" value="1"/>
</dbReference>
<dbReference type="PROSITE" id="PS01056">
    <property type="entry name" value="DNA_LIGASE_N2"/>
    <property type="match status" value="1"/>
</dbReference>
<dbReference type="Proteomes" id="UP000093070">
    <property type="component" value="Chromosome"/>
</dbReference>
<dbReference type="SMART" id="SM00292">
    <property type="entry name" value="BRCT"/>
    <property type="match status" value="1"/>
</dbReference>
<dbReference type="Pfam" id="PF03120">
    <property type="entry name" value="OB_DNA_ligase"/>
    <property type="match status" value="1"/>
</dbReference>
<evidence type="ECO:0000256" key="9">
    <source>
        <dbReference type="ARBA" id="ARBA00022842"/>
    </source>
</evidence>
<dbReference type="Gene3D" id="6.20.10.30">
    <property type="match status" value="1"/>
</dbReference>
<keyword evidence="4 14" id="KW-0436">Ligase</keyword>
<dbReference type="PATRIC" id="fig|118101.4.peg.63"/>
<dbReference type="InterPro" id="IPR010994">
    <property type="entry name" value="RuvA_2-like"/>
</dbReference>
<dbReference type="AlphaFoldDB" id="A0A1B2H7Y3"/>
<comment type="caution">
    <text evidence="14">Lacks conserved residue(s) required for the propagation of feature annotation.</text>
</comment>
<keyword evidence="5 14" id="KW-0235">DNA replication</keyword>
<dbReference type="FunFam" id="2.40.50.140:FF:000012">
    <property type="entry name" value="DNA ligase"/>
    <property type="match status" value="1"/>
</dbReference>
<dbReference type="NCBIfam" id="TIGR00575">
    <property type="entry name" value="dnlj"/>
    <property type="match status" value="1"/>
</dbReference>
<dbReference type="Gene3D" id="1.10.150.20">
    <property type="entry name" value="5' to 3' exonuclease, C-terminal subdomain"/>
    <property type="match status" value="2"/>
</dbReference>
<dbReference type="PANTHER" id="PTHR23389">
    <property type="entry name" value="CHROMOSOME TRANSMISSION FIDELITY FACTOR 18"/>
    <property type="match status" value="1"/>
</dbReference>
<dbReference type="GO" id="GO:0003677">
    <property type="term" value="F:DNA binding"/>
    <property type="evidence" value="ECO:0007669"/>
    <property type="project" value="InterPro"/>
</dbReference>
<feature type="binding site" evidence="14">
    <location>
        <position position="414"/>
    </location>
    <ligand>
        <name>Zn(2+)</name>
        <dbReference type="ChEBI" id="CHEBI:29105"/>
    </ligand>
</feature>
<evidence type="ECO:0000256" key="7">
    <source>
        <dbReference type="ARBA" id="ARBA00022763"/>
    </source>
</evidence>
<evidence type="ECO:0000256" key="5">
    <source>
        <dbReference type="ARBA" id="ARBA00022705"/>
    </source>
</evidence>
<dbReference type="InterPro" id="IPR001357">
    <property type="entry name" value="BRCT_dom"/>
</dbReference>
<dbReference type="EC" id="6.5.1.2" evidence="2 14"/>
<evidence type="ECO:0000313" key="18">
    <source>
        <dbReference type="Proteomes" id="UP000093070"/>
    </source>
</evidence>
<comment type="catalytic activity">
    <reaction evidence="12 14 15">
        <text>NAD(+) + (deoxyribonucleotide)n-3'-hydroxyl + 5'-phospho-(deoxyribonucleotide)m = (deoxyribonucleotide)n+m + AMP + beta-nicotinamide D-nucleotide.</text>
        <dbReference type="EC" id="6.5.1.2"/>
    </reaction>
</comment>
<dbReference type="PROSITE" id="PS50172">
    <property type="entry name" value="BRCT"/>
    <property type="match status" value="1"/>
</dbReference>
<dbReference type="SUPFAM" id="SSF56091">
    <property type="entry name" value="DNA ligase/mRNA capping enzyme, catalytic domain"/>
    <property type="match status" value="1"/>
</dbReference>
<dbReference type="SUPFAM" id="SSF50249">
    <property type="entry name" value="Nucleic acid-binding proteins"/>
    <property type="match status" value="1"/>
</dbReference>
<dbReference type="SMART" id="SM00532">
    <property type="entry name" value="LIGANc"/>
    <property type="match status" value="1"/>
</dbReference>
<evidence type="ECO:0000256" key="11">
    <source>
        <dbReference type="ARBA" id="ARBA00023204"/>
    </source>
</evidence>
<evidence type="ECO:0000256" key="8">
    <source>
        <dbReference type="ARBA" id="ARBA00022833"/>
    </source>
</evidence>
<dbReference type="PANTHER" id="PTHR23389:SF9">
    <property type="entry name" value="DNA LIGASE"/>
    <property type="match status" value="1"/>
</dbReference>
<dbReference type="InterPro" id="IPR013840">
    <property type="entry name" value="DNAligase_N"/>
</dbReference>
<evidence type="ECO:0000313" key="17">
    <source>
        <dbReference type="EMBL" id="ANZ22315.1"/>
    </source>
</evidence>
<evidence type="ECO:0000259" key="16">
    <source>
        <dbReference type="PROSITE" id="PS50172"/>
    </source>
</evidence>
<dbReference type="GO" id="GO:0006281">
    <property type="term" value="P:DNA repair"/>
    <property type="evidence" value="ECO:0007669"/>
    <property type="project" value="UniProtKB-KW"/>
</dbReference>
<dbReference type="SUPFAM" id="SSF47781">
    <property type="entry name" value="RuvA domain 2-like"/>
    <property type="match status" value="1"/>
</dbReference>
<dbReference type="PIRSF" id="PIRSF001604">
    <property type="entry name" value="LigA"/>
    <property type="match status" value="1"/>
</dbReference>
<organism evidence="17 18">
    <name type="scientific">Buchnera aphidicola subsp. Diuraphis noxia</name>
    <dbReference type="NCBI Taxonomy" id="118101"/>
    <lineage>
        <taxon>Bacteria</taxon>
        <taxon>Pseudomonadati</taxon>
        <taxon>Pseudomonadota</taxon>
        <taxon>Gammaproteobacteria</taxon>
        <taxon>Enterobacterales</taxon>
        <taxon>Erwiniaceae</taxon>
        <taxon>Buchnera</taxon>
    </lineage>
</organism>
<comment type="cofactor">
    <cofactor evidence="14">
        <name>Mg(2+)</name>
        <dbReference type="ChEBI" id="CHEBI:18420"/>
    </cofactor>
    <cofactor evidence="14">
        <name>Mn(2+)</name>
        <dbReference type="ChEBI" id="CHEBI:29035"/>
    </cofactor>
</comment>
<dbReference type="InterPro" id="IPR001679">
    <property type="entry name" value="DNA_ligase"/>
</dbReference>
<gene>
    <name evidence="14" type="primary">ligA</name>
    <name evidence="17" type="ORF">ATN01_00330</name>
</gene>
<keyword evidence="6 14" id="KW-0479">Metal-binding</keyword>
<keyword evidence="7 14" id="KW-0227">DNA damage</keyword>
<dbReference type="InterPro" id="IPR004150">
    <property type="entry name" value="NAD_DNA_ligase_OB"/>
</dbReference>
<evidence type="ECO:0000256" key="12">
    <source>
        <dbReference type="ARBA" id="ARBA00034005"/>
    </source>
</evidence>
<dbReference type="InterPro" id="IPR003583">
    <property type="entry name" value="Hlx-hairpin-Hlx_DNA-bd_motif"/>
</dbReference>
<evidence type="ECO:0000256" key="4">
    <source>
        <dbReference type="ARBA" id="ARBA00022598"/>
    </source>
</evidence>
<feature type="binding site" evidence="14">
    <location>
        <position position="113"/>
    </location>
    <ligand>
        <name>NAD(+)</name>
        <dbReference type="ChEBI" id="CHEBI:57540"/>
    </ligand>
</feature>
<dbReference type="FunFam" id="3.30.470.30:FF:000001">
    <property type="entry name" value="DNA ligase"/>
    <property type="match status" value="1"/>
</dbReference>
<dbReference type="SMART" id="SM00278">
    <property type="entry name" value="HhH1"/>
    <property type="match status" value="3"/>
</dbReference>
<dbReference type="HAMAP" id="MF_01588">
    <property type="entry name" value="DNA_ligase_A"/>
    <property type="match status" value="1"/>
</dbReference>
<feature type="domain" description="BRCT" evidence="16">
    <location>
        <begin position="597"/>
        <end position="673"/>
    </location>
</feature>
<dbReference type="STRING" id="118101.ATN01_00330"/>
<feature type="binding site" evidence="14">
    <location>
        <position position="136"/>
    </location>
    <ligand>
        <name>NAD(+)</name>
        <dbReference type="ChEBI" id="CHEBI:57540"/>
    </ligand>
</feature>